<keyword evidence="2" id="KW-1185">Reference proteome</keyword>
<dbReference type="AlphaFoldDB" id="A0A917JGF4"/>
<dbReference type="Proteomes" id="UP000622610">
    <property type="component" value="Unassembled WGS sequence"/>
</dbReference>
<proteinExistence type="predicted"/>
<reference evidence="1" key="1">
    <citation type="journal article" date="2014" name="Int. J. Syst. Evol. Microbiol.">
        <title>Complete genome sequence of Corynebacterium casei LMG S-19264T (=DSM 44701T), isolated from a smear-ripened cheese.</title>
        <authorList>
            <consortium name="US DOE Joint Genome Institute (JGI-PGF)"/>
            <person name="Walter F."/>
            <person name="Albersmeier A."/>
            <person name="Kalinowski J."/>
            <person name="Ruckert C."/>
        </authorList>
    </citation>
    <scope>NUCLEOTIDE SEQUENCE</scope>
    <source>
        <strain evidence="1">CCM 8433</strain>
    </source>
</reference>
<reference evidence="1" key="2">
    <citation type="submission" date="2020-09" db="EMBL/GenBank/DDBJ databases">
        <authorList>
            <person name="Sun Q."/>
            <person name="Sedlacek I."/>
        </authorList>
    </citation>
    <scope>NUCLEOTIDE SEQUENCE</scope>
    <source>
        <strain evidence="1">CCM 8433</strain>
    </source>
</reference>
<gene>
    <name evidence="1" type="ORF">GCM10011482_19400</name>
</gene>
<comment type="caution">
    <text evidence="1">The sequence shown here is derived from an EMBL/GenBank/DDBJ whole genome shotgun (WGS) entry which is preliminary data.</text>
</comment>
<evidence type="ECO:0000313" key="1">
    <source>
        <dbReference type="EMBL" id="GGI66286.1"/>
    </source>
</evidence>
<dbReference type="EMBL" id="BMDT01000009">
    <property type="protein sequence ID" value="GGI66286.1"/>
    <property type="molecule type" value="Genomic_DNA"/>
</dbReference>
<sequence>MSCLKKKKKQLQNSQVLLAFNARDGQMDGPLTFQTQKIGDNSKEIFFQSYRLCALNVDVSI</sequence>
<evidence type="ECO:0000313" key="2">
    <source>
        <dbReference type="Proteomes" id="UP000622610"/>
    </source>
</evidence>
<name>A0A917JGF4_9ENTE</name>
<organism evidence="1 2">
    <name type="scientific">Enterococcus alcedinis</name>
    <dbReference type="NCBI Taxonomy" id="1274384"/>
    <lineage>
        <taxon>Bacteria</taxon>
        <taxon>Bacillati</taxon>
        <taxon>Bacillota</taxon>
        <taxon>Bacilli</taxon>
        <taxon>Lactobacillales</taxon>
        <taxon>Enterococcaceae</taxon>
        <taxon>Enterococcus</taxon>
    </lineage>
</organism>
<accession>A0A917JGF4</accession>
<protein>
    <submittedName>
        <fullName evidence="1">Uncharacterized protein</fullName>
    </submittedName>
</protein>